<keyword evidence="7" id="KW-1185">Reference proteome</keyword>
<evidence type="ECO:0000256" key="2">
    <source>
        <dbReference type="ARBA" id="ARBA00022630"/>
    </source>
</evidence>
<evidence type="ECO:0000256" key="1">
    <source>
        <dbReference type="ARBA" id="ARBA00001974"/>
    </source>
</evidence>
<protein>
    <submittedName>
        <fullName evidence="6">Glycolate dehydrogenase, FAD-binding subunit GlcE</fullName>
        <ecNumber evidence="6">1.1.99.14</ecNumber>
    </submittedName>
</protein>
<dbReference type="GO" id="GO:0071949">
    <property type="term" value="F:FAD binding"/>
    <property type="evidence" value="ECO:0007669"/>
    <property type="project" value="InterPro"/>
</dbReference>
<evidence type="ECO:0000256" key="3">
    <source>
        <dbReference type="ARBA" id="ARBA00022827"/>
    </source>
</evidence>
<gene>
    <name evidence="6" type="ORF">SpAn4DRAFT_3332</name>
</gene>
<dbReference type="InterPro" id="IPR004113">
    <property type="entry name" value="FAD-bd_oxidored_4_C"/>
</dbReference>
<sequence length="387" mass="42765">MSQLVYPQSVEELQHVLRTASDTGSLLYVYRQGKPGGITIDLSKLDEILEIDAANLVATVRPGVKLGILAGRLAEQGLRFLPADTPFYQDKTVGQLYYEGCSNLSSLKYGSAKHFLMGSEVVLPTGELLKTGGKTVKNVTGYDFTRFFNAPYTDYGITATFLLKLLPLPETRKGMSITFAGVEDMLGFVKEMKESQMVPAYLLWVDRKVQAIFQNDLQGQLVMLEFDGVQEDAEEQQHRAIILSKKYDGTIRESYEGAGQMPAKWGELYRSSDKYVLTDEYKLAFTRQAEFIKAFYDIVNSSGVQAGMFGQVSEGKLNIALAAARPDSAFIEAVVTAVKHSGGISTGKYDRLTGKGPSGILAELEQQAKIAFDPKQILNRLMLQEVQ</sequence>
<dbReference type="PANTHER" id="PTHR11748">
    <property type="entry name" value="D-LACTATE DEHYDROGENASE"/>
    <property type="match status" value="1"/>
</dbReference>
<accession>A0A0U1KZM9</accession>
<evidence type="ECO:0000256" key="4">
    <source>
        <dbReference type="ARBA" id="ARBA00023002"/>
    </source>
</evidence>
<dbReference type="Proteomes" id="UP000049855">
    <property type="component" value="Unassembled WGS sequence"/>
</dbReference>
<dbReference type="InterPro" id="IPR006094">
    <property type="entry name" value="Oxid_FAD_bind_N"/>
</dbReference>
<keyword evidence="3" id="KW-0274">FAD</keyword>
<dbReference type="InterPro" id="IPR016164">
    <property type="entry name" value="FAD-linked_Oxase-like_C"/>
</dbReference>
<dbReference type="SUPFAM" id="SSF55103">
    <property type="entry name" value="FAD-linked oxidases, C-terminal domain"/>
    <property type="match status" value="1"/>
</dbReference>
<dbReference type="Pfam" id="PF02913">
    <property type="entry name" value="FAD-oxidase_C"/>
    <property type="match status" value="1"/>
</dbReference>
<evidence type="ECO:0000259" key="5">
    <source>
        <dbReference type="PROSITE" id="PS51387"/>
    </source>
</evidence>
<dbReference type="InterPro" id="IPR016169">
    <property type="entry name" value="FAD-bd_PCMH_sub2"/>
</dbReference>
<evidence type="ECO:0000313" key="6">
    <source>
        <dbReference type="EMBL" id="CQR72872.1"/>
    </source>
</evidence>
<dbReference type="EC" id="1.1.99.14" evidence="6"/>
<name>A0A0U1KZM9_9FIRM</name>
<dbReference type="InterPro" id="IPR036318">
    <property type="entry name" value="FAD-bd_PCMH-like_sf"/>
</dbReference>
<proteinExistence type="predicted"/>
<dbReference type="GO" id="GO:0019154">
    <property type="term" value="F:glycolate dehydrogenase activity"/>
    <property type="evidence" value="ECO:0007669"/>
    <property type="project" value="UniProtKB-EC"/>
</dbReference>
<keyword evidence="4 6" id="KW-0560">Oxidoreductase</keyword>
<feature type="domain" description="FAD-binding PCMH-type" evidence="5">
    <location>
        <begin position="1"/>
        <end position="168"/>
    </location>
</feature>
<dbReference type="PROSITE" id="PS51387">
    <property type="entry name" value="FAD_PCMH"/>
    <property type="match status" value="1"/>
</dbReference>
<dbReference type="Gene3D" id="3.30.465.10">
    <property type="match status" value="1"/>
</dbReference>
<dbReference type="Pfam" id="PF01565">
    <property type="entry name" value="FAD_binding_4"/>
    <property type="match status" value="1"/>
</dbReference>
<dbReference type="SUPFAM" id="SSF56176">
    <property type="entry name" value="FAD-binding/transporter-associated domain-like"/>
    <property type="match status" value="1"/>
</dbReference>
<comment type="cofactor">
    <cofactor evidence="1">
        <name>FAD</name>
        <dbReference type="ChEBI" id="CHEBI:57692"/>
    </cofactor>
</comment>
<keyword evidence="2" id="KW-0285">Flavoprotein</keyword>
<dbReference type="RefSeq" id="WP_021168558.1">
    <property type="nucleotide sequence ID" value="NZ_CTRP01000011.1"/>
</dbReference>
<dbReference type="InterPro" id="IPR016166">
    <property type="entry name" value="FAD-bd_PCMH"/>
</dbReference>
<reference evidence="7" key="1">
    <citation type="submission" date="2015-03" db="EMBL/GenBank/DDBJ databases">
        <authorList>
            <person name="Nijsse Bart"/>
        </authorList>
    </citation>
    <scope>NUCLEOTIDE SEQUENCE [LARGE SCALE GENOMIC DNA]</scope>
</reference>
<evidence type="ECO:0000313" key="7">
    <source>
        <dbReference type="Proteomes" id="UP000049855"/>
    </source>
</evidence>
<organism evidence="6 7">
    <name type="scientific">Sporomusa ovata</name>
    <dbReference type="NCBI Taxonomy" id="2378"/>
    <lineage>
        <taxon>Bacteria</taxon>
        <taxon>Bacillati</taxon>
        <taxon>Bacillota</taxon>
        <taxon>Negativicutes</taxon>
        <taxon>Selenomonadales</taxon>
        <taxon>Sporomusaceae</taxon>
        <taxon>Sporomusa</taxon>
    </lineage>
</organism>
<dbReference type="EMBL" id="CTRP01000011">
    <property type="protein sequence ID" value="CQR72872.1"/>
    <property type="molecule type" value="Genomic_DNA"/>
</dbReference>
<dbReference type="AlphaFoldDB" id="A0A0U1KZM9"/>